<dbReference type="InterPro" id="IPR011989">
    <property type="entry name" value="ARM-like"/>
</dbReference>
<dbReference type="InterPro" id="IPR004155">
    <property type="entry name" value="PBS_lyase_HEAT"/>
</dbReference>
<dbReference type="Pfam" id="PF13646">
    <property type="entry name" value="HEAT_2"/>
    <property type="match status" value="1"/>
</dbReference>
<gene>
    <name evidence="1" type="ORF">ACFQO7_25230</name>
</gene>
<evidence type="ECO:0000313" key="2">
    <source>
        <dbReference type="Proteomes" id="UP001596392"/>
    </source>
</evidence>
<proteinExistence type="predicted"/>
<dbReference type="Gene3D" id="1.25.10.10">
    <property type="entry name" value="Leucine-rich Repeat Variant"/>
    <property type="match status" value="1"/>
</dbReference>
<dbReference type="RefSeq" id="WP_376808688.1">
    <property type="nucleotide sequence ID" value="NZ_JBHTAC010000030.1"/>
</dbReference>
<evidence type="ECO:0000313" key="1">
    <source>
        <dbReference type="EMBL" id="MFC7245792.1"/>
    </source>
</evidence>
<dbReference type="InterPro" id="IPR016024">
    <property type="entry name" value="ARM-type_fold"/>
</dbReference>
<name>A0ABW2H0G7_9ACTN</name>
<dbReference type="PROSITE" id="PS50077">
    <property type="entry name" value="HEAT_REPEAT"/>
    <property type="match status" value="1"/>
</dbReference>
<protein>
    <submittedName>
        <fullName evidence="1">HEAT repeat domain-containing protein</fullName>
    </submittedName>
</protein>
<organism evidence="1 2">
    <name type="scientific">Catellatospora aurea</name>
    <dbReference type="NCBI Taxonomy" id="1337874"/>
    <lineage>
        <taxon>Bacteria</taxon>
        <taxon>Bacillati</taxon>
        <taxon>Actinomycetota</taxon>
        <taxon>Actinomycetes</taxon>
        <taxon>Micromonosporales</taxon>
        <taxon>Micromonosporaceae</taxon>
        <taxon>Catellatospora</taxon>
    </lineage>
</organism>
<keyword evidence="2" id="KW-1185">Reference proteome</keyword>
<comment type="caution">
    <text evidence="1">The sequence shown here is derived from an EMBL/GenBank/DDBJ whole genome shotgun (WGS) entry which is preliminary data.</text>
</comment>
<dbReference type="InterPro" id="IPR021133">
    <property type="entry name" value="HEAT_type_2"/>
</dbReference>
<reference evidence="2" key="1">
    <citation type="journal article" date="2019" name="Int. J. Syst. Evol. Microbiol.">
        <title>The Global Catalogue of Microorganisms (GCM) 10K type strain sequencing project: providing services to taxonomists for standard genome sequencing and annotation.</title>
        <authorList>
            <consortium name="The Broad Institute Genomics Platform"/>
            <consortium name="The Broad Institute Genome Sequencing Center for Infectious Disease"/>
            <person name="Wu L."/>
            <person name="Ma J."/>
        </authorList>
    </citation>
    <scope>NUCLEOTIDE SEQUENCE [LARGE SCALE GENOMIC DNA]</scope>
    <source>
        <strain evidence="2">CGMCC 1.9106</strain>
    </source>
</reference>
<dbReference type="SMART" id="SM00567">
    <property type="entry name" value="EZ_HEAT"/>
    <property type="match status" value="3"/>
</dbReference>
<dbReference type="EMBL" id="JBHTAC010000030">
    <property type="protein sequence ID" value="MFC7245792.1"/>
    <property type="molecule type" value="Genomic_DNA"/>
</dbReference>
<dbReference type="SUPFAM" id="SSF48371">
    <property type="entry name" value="ARM repeat"/>
    <property type="match status" value="1"/>
</dbReference>
<sequence length="235" mass="24826">MLTHQLTQLLMQARHTDPPARRAAVTGLGTLAARPMLDPVQVEAIAEAVITAAHDTDPTVRTRAARGLGRLPAARGSEALAALLTDGDHATREAAVRALAQLDPVTAQSVLVSAARHQDAAVRVAALTGLRRLPASGRSVAVLVAALSDDHHGVQGTAMAGLLAFTARDPRLASTLTGMAREGLGSDHAPLREICLELLYRLGVPGHRDRCLAARTDPHPRVRWRAARGLEYAHA</sequence>
<accession>A0ABW2H0G7</accession>
<dbReference type="Proteomes" id="UP001596392">
    <property type="component" value="Unassembled WGS sequence"/>
</dbReference>